<dbReference type="EMBL" id="LIAE01009913">
    <property type="protein sequence ID" value="PAV67532.1"/>
    <property type="molecule type" value="Genomic_DNA"/>
</dbReference>
<name>A0A2A2K0W9_9BILA</name>
<accession>A0A2A2K0W9</accession>
<proteinExistence type="predicted"/>
<reference evidence="2 3" key="1">
    <citation type="journal article" date="2017" name="Curr. Biol.">
        <title>Genome architecture and evolution of a unichromosomal asexual nematode.</title>
        <authorList>
            <person name="Fradin H."/>
            <person name="Zegar C."/>
            <person name="Gutwein M."/>
            <person name="Lucas J."/>
            <person name="Kovtun M."/>
            <person name="Corcoran D."/>
            <person name="Baugh L.R."/>
            <person name="Kiontke K."/>
            <person name="Gunsalus K."/>
            <person name="Fitch D.H."/>
            <person name="Piano F."/>
        </authorList>
    </citation>
    <scope>NUCLEOTIDE SEQUENCE [LARGE SCALE GENOMIC DNA]</scope>
    <source>
        <strain evidence="2">PF1309</strain>
    </source>
</reference>
<dbReference type="STRING" id="2018661.A0A2A2K0W9"/>
<comment type="caution">
    <text evidence="2">The sequence shown here is derived from an EMBL/GenBank/DDBJ whole genome shotgun (WGS) entry which is preliminary data.</text>
</comment>
<organism evidence="2 3">
    <name type="scientific">Diploscapter pachys</name>
    <dbReference type="NCBI Taxonomy" id="2018661"/>
    <lineage>
        <taxon>Eukaryota</taxon>
        <taxon>Metazoa</taxon>
        <taxon>Ecdysozoa</taxon>
        <taxon>Nematoda</taxon>
        <taxon>Chromadorea</taxon>
        <taxon>Rhabditida</taxon>
        <taxon>Rhabditina</taxon>
        <taxon>Rhabditomorpha</taxon>
        <taxon>Rhabditoidea</taxon>
        <taxon>Rhabditidae</taxon>
        <taxon>Diploscapter</taxon>
    </lineage>
</organism>
<dbReference type="OrthoDB" id="269227at2759"/>
<dbReference type="AlphaFoldDB" id="A0A2A2K0W9"/>
<sequence>MANSKDVKCVIFDKDGTLVDFHKMWLPWAVDTVRLCEAATKMPVGSAVYKTLGVDPHLGKVSFKLDAKKNPKLKKRLPSPNKANLRSLGIP</sequence>
<dbReference type="SUPFAM" id="SSF56784">
    <property type="entry name" value="HAD-like"/>
    <property type="match status" value="1"/>
</dbReference>
<evidence type="ECO:0000313" key="3">
    <source>
        <dbReference type="Proteomes" id="UP000218231"/>
    </source>
</evidence>
<dbReference type="Proteomes" id="UP000218231">
    <property type="component" value="Unassembled WGS sequence"/>
</dbReference>
<keyword evidence="3" id="KW-1185">Reference proteome</keyword>
<evidence type="ECO:0000256" key="1">
    <source>
        <dbReference type="SAM" id="MobiDB-lite"/>
    </source>
</evidence>
<feature type="region of interest" description="Disordered" evidence="1">
    <location>
        <begin position="72"/>
        <end position="91"/>
    </location>
</feature>
<gene>
    <name evidence="2" type="ORF">WR25_06691</name>
</gene>
<protein>
    <submittedName>
        <fullName evidence="2">Uncharacterized protein</fullName>
    </submittedName>
</protein>
<evidence type="ECO:0000313" key="2">
    <source>
        <dbReference type="EMBL" id="PAV67532.1"/>
    </source>
</evidence>
<dbReference type="InterPro" id="IPR036412">
    <property type="entry name" value="HAD-like_sf"/>
</dbReference>